<comment type="subcellular location">
    <subcellularLocation>
        <location evidence="1">Bacterial flagellum basal body</location>
    </subcellularLocation>
    <subcellularLocation>
        <location evidence="2">Secreted</location>
    </subcellularLocation>
</comment>
<evidence type="ECO:0000256" key="2">
    <source>
        <dbReference type="ARBA" id="ARBA00004613"/>
    </source>
</evidence>
<sequence>MTTLSAAGKIASSALAAAQVQIAVTSSNIANADTDGYTRKTVSTSTTSSGGVTVSAASSAVDRFLLADLSSATSAAGGASVTADYMDRLQSALGNTSSSSDTGTSLSNQISNLESALSSLTDTPESSTLSAAVVSSLDELASQIRSLSSSVQELRTSADQQIAASVSAANDAITTINELNKAIATAKSQGASTSDLEDQRNQALIELSQYLEVTSFTSSDGTLKVYTKQGQVLVDCSAHLLEFTASSSVGASVSYDGSGSGLSAISVDGKDITSQLSEGALGALITLRDETLTDAQDMLDELAGALISSLNSAYPDLLSGTDGSTISVNASLLADPGALADKSGSSETAQALLDALTGGGSFGATSRIGAGGYDFTSYANRILSVVVSDATTAQTRLSAATATLTQISDTMSSLYGVNIDEETARASELEQLYSAAAQILTVLKQMYEDLLAAVK</sequence>
<proteinExistence type="inferred from homology"/>
<dbReference type="EMBL" id="CYHE01000002">
    <property type="protein sequence ID" value="CUA93046.1"/>
    <property type="molecule type" value="Genomic_DNA"/>
</dbReference>
<dbReference type="OrthoDB" id="7181295at2"/>
<dbReference type="InterPro" id="IPR019776">
    <property type="entry name" value="Flagellar_basal_body_rod_CS"/>
</dbReference>
<evidence type="ECO:0000256" key="6">
    <source>
        <dbReference type="ARBA" id="ARBA00023143"/>
    </source>
</evidence>
<dbReference type="GO" id="GO:0009425">
    <property type="term" value="C:bacterial-type flagellum basal body"/>
    <property type="evidence" value="ECO:0007669"/>
    <property type="project" value="UniProtKB-SubCell"/>
</dbReference>
<evidence type="ECO:0000313" key="11">
    <source>
        <dbReference type="Proteomes" id="UP000183900"/>
    </source>
</evidence>
<evidence type="ECO:0000259" key="8">
    <source>
        <dbReference type="Pfam" id="PF00460"/>
    </source>
</evidence>
<keyword evidence="6" id="KW-0975">Bacterial flagellum</keyword>
<protein>
    <recommendedName>
        <fullName evidence="4">Flagellar hook-associated protein 1</fullName>
    </recommendedName>
</protein>
<dbReference type="AlphaFoldDB" id="A0A0K6HQB8"/>
<feature type="coiled-coil region" evidence="7">
    <location>
        <begin position="137"/>
        <end position="189"/>
    </location>
</feature>
<dbReference type="PANTHER" id="PTHR30033">
    <property type="entry name" value="FLAGELLAR HOOK-ASSOCIATED PROTEIN 1"/>
    <property type="match status" value="1"/>
</dbReference>
<dbReference type="GO" id="GO:0009424">
    <property type="term" value="C:bacterial-type flagellum hook"/>
    <property type="evidence" value="ECO:0007669"/>
    <property type="project" value="InterPro"/>
</dbReference>
<reference evidence="11" key="1">
    <citation type="submission" date="2015-08" db="EMBL/GenBank/DDBJ databases">
        <authorList>
            <person name="Varghese N."/>
        </authorList>
    </citation>
    <scope>NUCLEOTIDE SEQUENCE [LARGE SCALE GENOMIC DNA]</scope>
    <source>
        <strain evidence="11">DSM 23407</strain>
    </source>
</reference>
<organism evidence="10 11">
    <name type="scientific">Pannonibacter indicus</name>
    <dbReference type="NCBI Taxonomy" id="466044"/>
    <lineage>
        <taxon>Bacteria</taxon>
        <taxon>Pseudomonadati</taxon>
        <taxon>Pseudomonadota</taxon>
        <taxon>Alphaproteobacteria</taxon>
        <taxon>Hyphomicrobiales</taxon>
        <taxon>Stappiaceae</taxon>
        <taxon>Pannonibacter</taxon>
    </lineage>
</organism>
<dbReference type="InterPro" id="IPR001444">
    <property type="entry name" value="Flag_bb_rod_N"/>
</dbReference>
<dbReference type="SUPFAM" id="SSF64518">
    <property type="entry name" value="Phase 1 flagellin"/>
    <property type="match status" value="1"/>
</dbReference>
<feature type="domain" description="Flagellar hook-associated protein FlgK helical" evidence="9">
    <location>
        <begin position="100"/>
        <end position="313"/>
    </location>
</feature>
<evidence type="ECO:0000256" key="1">
    <source>
        <dbReference type="ARBA" id="ARBA00004117"/>
    </source>
</evidence>
<name>A0A0K6HQB8_9HYPH</name>
<dbReference type="GO" id="GO:0005576">
    <property type="term" value="C:extracellular region"/>
    <property type="evidence" value="ECO:0007669"/>
    <property type="project" value="UniProtKB-SubCell"/>
</dbReference>
<keyword evidence="7" id="KW-0175">Coiled coil</keyword>
<comment type="similarity">
    <text evidence="3">Belongs to the flagella basal body rod proteins family.</text>
</comment>
<dbReference type="Pfam" id="PF00460">
    <property type="entry name" value="Flg_bb_rod"/>
    <property type="match status" value="1"/>
</dbReference>
<evidence type="ECO:0000313" key="10">
    <source>
        <dbReference type="EMBL" id="CUA93046.1"/>
    </source>
</evidence>
<evidence type="ECO:0000259" key="9">
    <source>
        <dbReference type="Pfam" id="PF22638"/>
    </source>
</evidence>
<dbReference type="Pfam" id="PF22638">
    <property type="entry name" value="FlgK_D1"/>
    <property type="match status" value="1"/>
</dbReference>
<dbReference type="GO" id="GO:0005198">
    <property type="term" value="F:structural molecule activity"/>
    <property type="evidence" value="ECO:0007669"/>
    <property type="project" value="InterPro"/>
</dbReference>
<keyword evidence="5" id="KW-0964">Secreted</keyword>
<keyword evidence="11" id="KW-1185">Reference proteome</keyword>
<accession>A0A0K6HQB8</accession>
<dbReference type="Proteomes" id="UP000183900">
    <property type="component" value="Unassembled WGS sequence"/>
</dbReference>
<dbReference type="InterPro" id="IPR053927">
    <property type="entry name" value="FlgK_helical"/>
</dbReference>
<evidence type="ECO:0000256" key="3">
    <source>
        <dbReference type="ARBA" id="ARBA00009677"/>
    </source>
</evidence>
<feature type="domain" description="Flagellar basal body rod protein N-terminal" evidence="8">
    <location>
        <begin position="10"/>
        <end position="38"/>
    </location>
</feature>
<keyword evidence="10" id="KW-0969">Cilium</keyword>
<evidence type="ECO:0000256" key="4">
    <source>
        <dbReference type="ARBA" id="ARBA00016244"/>
    </source>
</evidence>
<gene>
    <name evidence="10" type="ORF">Ga0061067_102234</name>
</gene>
<keyword evidence="10" id="KW-0966">Cell projection</keyword>
<dbReference type="InterPro" id="IPR002371">
    <property type="entry name" value="FlgK"/>
</dbReference>
<dbReference type="NCBIfam" id="TIGR02492">
    <property type="entry name" value="flgK_ends"/>
    <property type="match status" value="1"/>
</dbReference>
<dbReference type="PANTHER" id="PTHR30033:SF1">
    <property type="entry name" value="FLAGELLAR HOOK-ASSOCIATED PROTEIN 1"/>
    <property type="match status" value="1"/>
</dbReference>
<dbReference type="GO" id="GO:0044780">
    <property type="term" value="P:bacterial-type flagellum assembly"/>
    <property type="evidence" value="ECO:0007669"/>
    <property type="project" value="InterPro"/>
</dbReference>
<evidence type="ECO:0000256" key="5">
    <source>
        <dbReference type="ARBA" id="ARBA00022525"/>
    </source>
</evidence>
<keyword evidence="10" id="KW-0282">Flagellum</keyword>
<dbReference type="PROSITE" id="PS00588">
    <property type="entry name" value="FLAGELLA_BB_ROD"/>
    <property type="match status" value="1"/>
</dbReference>
<evidence type="ECO:0000256" key="7">
    <source>
        <dbReference type="SAM" id="Coils"/>
    </source>
</evidence>
<dbReference type="RefSeq" id="WP_055454520.1">
    <property type="nucleotide sequence ID" value="NZ_CYHE01000002.1"/>
</dbReference>